<feature type="transmembrane region" description="Helical" evidence="1">
    <location>
        <begin position="43"/>
        <end position="61"/>
    </location>
</feature>
<keyword evidence="1" id="KW-0812">Transmembrane</keyword>
<evidence type="ECO:0000313" key="3">
    <source>
        <dbReference type="Proteomes" id="UP001185092"/>
    </source>
</evidence>
<reference evidence="2" key="1">
    <citation type="submission" date="2023-07" db="EMBL/GenBank/DDBJ databases">
        <title>Genomic Encyclopedia of Type Strains, Phase IV (KMG-IV): sequencing the most valuable type-strain genomes for metagenomic binning, comparative biology and taxonomic classification.</title>
        <authorList>
            <person name="Goeker M."/>
        </authorList>
    </citation>
    <scope>NUCLEOTIDE SEQUENCE</scope>
    <source>
        <strain evidence="2">DSM 26174</strain>
    </source>
</reference>
<evidence type="ECO:0000313" key="2">
    <source>
        <dbReference type="EMBL" id="MDR6237197.1"/>
    </source>
</evidence>
<feature type="transmembrane region" description="Helical" evidence="1">
    <location>
        <begin position="96"/>
        <end position="118"/>
    </location>
</feature>
<sequence length="126" mass="14085">MEEKAKTSKGLMPLFAFGLGLGVIVGVLDYLKLDFVSEHIWQIYISIFGIYLISTLIVVKIGGNIVPILLLSLVIRFFLAIIVAILFVFLFKANSFAFAINFGGIYLFFIGFEIYSLLTKFSNVSE</sequence>
<keyword evidence="1" id="KW-1133">Transmembrane helix</keyword>
<dbReference type="Proteomes" id="UP001185092">
    <property type="component" value="Unassembled WGS sequence"/>
</dbReference>
<accession>A0AAE3XI27</accession>
<keyword evidence="3" id="KW-1185">Reference proteome</keyword>
<feature type="transmembrane region" description="Helical" evidence="1">
    <location>
        <begin position="68"/>
        <end position="90"/>
    </location>
</feature>
<dbReference type="RefSeq" id="WP_309936642.1">
    <property type="nucleotide sequence ID" value="NZ_AP025305.1"/>
</dbReference>
<dbReference type="EMBL" id="JAVDQD010000001">
    <property type="protein sequence ID" value="MDR6237197.1"/>
    <property type="molecule type" value="Genomic_DNA"/>
</dbReference>
<organism evidence="2 3">
    <name type="scientific">Aureibacter tunicatorum</name>
    <dbReference type="NCBI Taxonomy" id="866807"/>
    <lineage>
        <taxon>Bacteria</taxon>
        <taxon>Pseudomonadati</taxon>
        <taxon>Bacteroidota</taxon>
        <taxon>Cytophagia</taxon>
        <taxon>Cytophagales</taxon>
        <taxon>Persicobacteraceae</taxon>
        <taxon>Aureibacter</taxon>
    </lineage>
</organism>
<gene>
    <name evidence="2" type="ORF">HNQ88_000173</name>
</gene>
<protein>
    <submittedName>
        <fullName evidence="2">Uncharacterized protein</fullName>
    </submittedName>
</protein>
<dbReference type="AlphaFoldDB" id="A0AAE3XI27"/>
<proteinExistence type="predicted"/>
<name>A0AAE3XI27_9BACT</name>
<keyword evidence="1" id="KW-0472">Membrane</keyword>
<evidence type="ECO:0000256" key="1">
    <source>
        <dbReference type="SAM" id="Phobius"/>
    </source>
</evidence>
<comment type="caution">
    <text evidence="2">The sequence shown here is derived from an EMBL/GenBank/DDBJ whole genome shotgun (WGS) entry which is preliminary data.</text>
</comment>
<feature type="transmembrane region" description="Helical" evidence="1">
    <location>
        <begin position="12"/>
        <end position="31"/>
    </location>
</feature>